<evidence type="ECO:0000256" key="5">
    <source>
        <dbReference type="ARBA" id="ARBA00048128"/>
    </source>
</evidence>
<keyword evidence="3" id="KW-0808">Transferase</keyword>
<dbReference type="InterPro" id="IPR005771">
    <property type="entry name" value="GalU_uridylyltTrfase_bac/arc"/>
</dbReference>
<dbReference type="RefSeq" id="WP_260763863.1">
    <property type="nucleotide sequence ID" value="NZ_CP045921.1"/>
</dbReference>
<dbReference type="GO" id="GO:0003983">
    <property type="term" value="F:UTP:glucose-1-phosphate uridylyltransferase activity"/>
    <property type="evidence" value="ECO:0007669"/>
    <property type="project" value="UniProtKB-EC"/>
</dbReference>
<dbReference type="EC" id="2.7.7.9" evidence="2"/>
<evidence type="ECO:0000259" key="6">
    <source>
        <dbReference type="Pfam" id="PF00483"/>
    </source>
</evidence>
<dbReference type="PANTHER" id="PTHR43197:SF1">
    <property type="entry name" value="UTP--GLUCOSE-1-PHOSPHATE URIDYLYLTRANSFERASE"/>
    <property type="match status" value="1"/>
</dbReference>
<organism evidence="7 8">
    <name type="scientific">Candidatus Mycosynbacter amalyticus</name>
    <dbReference type="NCBI Taxonomy" id="2665156"/>
    <lineage>
        <taxon>Bacteria</taxon>
        <taxon>Candidatus Saccharimonadota</taxon>
        <taxon>Candidatus Saccharimonadota incertae sedis</taxon>
        <taxon>Candidatus Mycosynbacter</taxon>
    </lineage>
</organism>
<dbReference type="InterPro" id="IPR029044">
    <property type="entry name" value="Nucleotide-diphossugar_trans"/>
</dbReference>
<dbReference type="Gene3D" id="3.90.550.10">
    <property type="entry name" value="Spore Coat Polysaccharide Biosynthesis Protein SpsA, Chain A"/>
    <property type="match status" value="1"/>
</dbReference>
<keyword evidence="8" id="KW-1185">Reference proteome</keyword>
<dbReference type="InterPro" id="IPR005835">
    <property type="entry name" value="NTP_transferase_dom"/>
</dbReference>
<evidence type="ECO:0000256" key="1">
    <source>
        <dbReference type="ARBA" id="ARBA00006890"/>
    </source>
</evidence>
<feature type="domain" description="Nucleotidyl transferase" evidence="6">
    <location>
        <begin position="5"/>
        <end position="267"/>
    </location>
</feature>
<accession>A0A857MPA4</accession>
<proteinExistence type="inferred from homology"/>
<dbReference type="GO" id="GO:0006011">
    <property type="term" value="P:UDP-alpha-D-glucose metabolic process"/>
    <property type="evidence" value="ECO:0007669"/>
    <property type="project" value="InterPro"/>
</dbReference>
<dbReference type="AlphaFoldDB" id="A0A857MPA4"/>
<comment type="similarity">
    <text evidence="1">Belongs to the UDPGP type 2 family.</text>
</comment>
<dbReference type="Proteomes" id="UP001059824">
    <property type="component" value="Chromosome"/>
</dbReference>
<name>A0A857MPA4_9BACT</name>
<comment type="catalytic activity">
    <reaction evidence="5">
        <text>alpha-D-glucose 1-phosphate + UTP + H(+) = UDP-alpha-D-glucose + diphosphate</text>
        <dbReference type="Rhea" id="RHEA:19889"/>
        <dbReference type="ChEBI" id="CHEBI:15378"/>
        <dbReference type="ChEBI" id="CHEBI:33019"/>
        <dbReference type="ChEBI" id="CHEBI:46398"/>
        <dbReference type="ChEBI" id="CHEBI:58601"/>
        <dbReference type="ChEBI" id="CHEBI:58885"/>
        <dbReference type="EC" id="2.7.7.9"/>
    </reaction>
</comment>
<keyword evidence="4" id="KW-0548">Nucleotidyltransferase</keyword>
<dbReference type="PANTHER" id="PTHR43197">
    <property type="entry name" value="UTP--GLUCOSE-1-PHOSPHATE URIDYLYLTRANSFERASE"/>
    <property type="match status" value="1"/>
</dbReference>
<dbReference type="KEGG" id="mama:GII36_01390"/>
<evidence type="ECO:0000313" key="7">
    <source>
        <dbReference type="EMBL" id="QHN42500.1"/>
    </source>
</evidence>
<evidence type="ECO:0000256" key="3">
    <source>
        <dbReference type="ARBA" id="ARBA00022679"/>
    </source>
</evidence>
<reference evidence="7" key="1">
    <citation type="journal article" date="2021" name="Nat. Microbiol.">
        <title>Cocultivation of an ultrasmall environmental parasitic bacterium with lytic ability against bacteria associated with wastewater foams.</title>
        <authorList>
            <person name="Batinovic S."/>
            <person name="Rose J.J.A."/>
            <person name="Ratcliffe J."/>
            <person name="Seviour R.J."/>
            <person name="Petrovski S."/>
        </authorList>
    </citation>
    <scope>NUCLEOTIDE SEQUENCE</scope>
    <source>
        <strain evidence="7">JR1</strain>
    </source>
</reference>
<sequence length="271" mass="30106">MNITKAIIPVAGWGTRRLPVTKAIEKCMLPVGNRPVVDYVVQDCIRAGITEIFFVVNQGDSQLEKYYSHNLALEQYLNYFGKQEYLKYVMPPEGIKFYYIDQDTNAKYGTAIPVGMCAQYLKPGESVVVATGDAFFYNPDGHSEVALMIASTAEGGNSMLTTEVPRESVSKYGVVEFDTNGNYYQIIEKPAVEQAPSTSINTSYFVLNYDVMQAISAYANVDITGEYYILEPINQYVLTGGSVQVVRAAGQYLDAGEPYSWLYANRVILGQ</sequence>
<evidence type="ECO:0000256" key="2">
    <source>
        <dbReference type="ARBA" id="ARBA00012415"/>
    </source>
</evidence>
<dbReference type="EMBL" id="CP045921">
    <property type="protein sequence ID" value="QHN42500.1"/>
    <property type="molecule type" value="Genomic_DNA"/>
</dbReference>
<evidence type="ECO:0000313" key="8">
    <source>
        <dbReference type="Proteomes" id="UP001059824"/>
    </source>
</evidence>
<evidence type="ECO:0000256" key="4">
    <source>
        <dbReference type="ARBA" id="ARBA00022695"/>
    </source>
</evidence>
<dbReference type="SUPFAM" id="SSF53448">
    <property type="entry name" value="Nucleotide-diphospho-sugar transferases"/>
    <property type="match status" value="1"/>
</dbReference>
<gene>
    <name evidence="7" type="ORF">GII36_01390</name>
</gene>
<protein>
    <recommendedName>
        <fullName evidence="2">UTP--glucose-1-phosphate uridylyltransferase</fullName>
        <ecNumber evidence="2">2.7.7.9</ecNumber>
    </recommendedName>
</protein>
<dbReference type="Pfam" id="PF00483">
    <property type="entry name" value="NTP_transferase"/>
    <property type="match status" value="1"/>
</dbReference>